<dbReference type="CDD" id="cd10917">
    <property type="entry name" value="CE4_NodB_like_6s_7s"/>
    <property type="match status" value="1"/>
</dbReference>
<organism evidence="4 5">
    <name type="scientific">Paenibacillus curdlanolyticus YK9</name>
    <dbReference type="NCBI Taxonomy" id="717606"/>
    <lineage>
        <taxon>Bacteria</taxon>
        <taxon>Bacillati</taxon>
        <taxon>Bacillota</taxon>
        <taxon>Bacilli</taxon>
        <taxon>Bacillales</taxon>
        <taxon>Paenibacillaceae</taxon>
        <taxon>Paenibacillus</taxon>
    </lineage>
</organism>
<dbReference type="GO" id="GO:0005975">
    <property type="term" value="P:carbohydrate metabolic process"/>
    <property type="evidence" value="ECO:0007669"/>
    <property type="project" value="InterPro"/>
</dbReference>
<dbReference type="SUPFAM" id="SSF88713">
    <property type="entry name" value="Glycoside hydrolase/deacetylase"/>
    <property type="match status" value="1"/>
</dbReference>
<evidence type="ECO:0000313" key="5">
    <source>
        <dbReference type="Proteomes" id="UP000005387"/>
    </source>
</evidence>
<protein>
    <submittedName>
        <fullName evidence="4">Polysaccharide deacetylase</fullName>
    </submittedName>
</protein>
<dbReference type="EMBL" id="AEDD01000014">
    <property type="protein sequence ID" value="EFM08692.1"/>
    <property type="molecule type" value="Genomic_DNA"/>
</dbReference>
<evidence type="ECO:0000313" key="4">
    <source>
        <dbReference type="EMBL" id="EFM08692.1"/>
    </source>
</evidence>
<dbReference type="Proteomes" id="UP000005387">
    <property type="component" value="Unassembled WGS sequence"/>
</dbReference>
<dbReference type="Pfam" id="PF01522">
    <property type="entry name" value="Polysacc_deac_1"/>
    <property type="match status" value="1"/>
</dbReference>
<dbReference type="InterPro" id="IPR002509">
    <property type="entry name" value="NODB_dom"/>
</dbReference>
<feature type="domain" description="NodB homology" evidence="3">
    <location>
        <begin position="112"/>
        <end position="295"/>
    </location>
</feature>
<evidence type="ECO:0000259" key="3">
    <source>
        <dbReference type="PROSITE" id="PS51677"/>
    </source>
</evidence>
<dbReference type="Gene3D" id="3.20.20.370">
    <property type="entry name" value="Glycoside hydrolase/deacetylase"/>
    <property type="match status" value="1"/>
</dbReference>
<dbReference type="eggNOG" id="COG0726">
    <property type="taxonomic scope" value="Bacteria"/>
</dbReference>
<dbReference type="PROSITE" id="PS51677">
    <property type="entry name" value="NODB"/>
    <property type="match status" value="1"/>
</dbReference>
<name>E0IFM6_9BACL</name>
<dbReference type="OrthoDB" id="2649545at2"/>
<dbReference type="PANTHER" id="PTHR10587">
    <property type="entry name" value="GLYCOSYL TRANSFERASE-RELATED"/>
    <property type="match status" value="1"/>
</dbReference>
<evidence type="ECO:0000256" key="2">
    <source>
        <dbReference type="ARBA" id="ARBA00022801"/>
    </source>
</evidence>
<dbReference type="STRING" id="717606.PaecuDRAFT_4486"/>
<evidence type="ECO:0000256" key="1">
    <source>
        <dbReference type="ARBA" id="ARBA00022723"/>
    </source>
</evidence>
<keyword evidence="1" id="KW-0479">Metal-binding</keyword>
<reference evidence="4 5" key="1">
    <citation type="submission" date="2010-07" db="EMBL/GenBank/DDBJ databases">
        <title>The draft genome of Paenibacillus curdlanolyticus YK9.</title>
        <authorList>
            <consortium name="US DOE Joint Genome Institute (JGI-PGF)"/>
            <person name="Lucas S."/>
            <person name="Copeland A."/>
            <person name="Lapidus A."/>
            <person name="Cheng J.-F."/>
            <person name="Bruce D."/>
            <person name="Goodwin L."/>
            <person name="Pitluck S."/>
            <person name="Land M.L."/>
            <person name="Hauser L."/>
            <person name="Chang Y.-J."/>
            <person name="Jeffries C."/>
            <person name="Anderson I.J."/>
            <person name="Johnson E."/>
            <person name="Loganathan U."/>
            <person name="Mulhopadhyay B."/>
            <person name="Kyrpides N."/>
            <person name="Woyke T.J."/>
        </authorList>
    </citation>
    <scope>NUCLEOTIDE SEQUENCE [LARGE SCALE GENOMIC DNA]</scope>
    <source>
        <strain evidence="4 5">YK9</strain>
    </source>
</reference>
<dbReference type="InterPro" id="IPR011330">
    <property type="entry name" value="Glyco_hydro/deAcase_b/a-brl"/>
</dbReference>
<dbReference type="GO" id="GO:0016810">
    <property type="term" value="F:hydrolase activity, acting on carbon-nitrogen (but not peptide) bonds"/>
    <property type="evidence" value="ECO:0007669"/>
    <property type="project" value="InterPro"/>
</dbReference>
<proteinExistence type="predicted"/>
<gene>
    <name evidence="4" type="ORF">PaecuDRAFT_4486</name>
</gene>
<dbReference type="RefSeq" id="WP_006040469.1">
    <property type="nucleotide sequence ID" value="NZ_AEDD01000014.1"/>
</dbReference>
<dbReference type="InterPro" id="IPR050248">
    <property type="entry name" value="Polysacc_deacetylase_ArnD"/>
</dbReference>
<dbReference type="PANTHER" id="PTHR10587:SF133">
    <property type="entry name" value="CHITIN DEACETYLASE 1-RELATED"/>
    <property type="match status" value="1"/>
</dbReference>
<keyword evidence="5" id="KW-1185">Reference proteome</keyword>
<keyword evidence="2" id="KW-0378">Hydrolase</keyword>
<accession>E0IFM6</accession>
<sequence>MRKLIPRMTRMTLIGLTIMLLLPDIGAARAKAVAYPYKHVNQNVNASSSQLRTQPEARLTHWPLFALDEAESAQASAQGRRARKRRAPVISWVALERRYPGVFITHGPRSTRKAALTFDDVPDPRYTGKVLDVLAKYRVQGTFFVVGSLASRYPALVKRMDREGHAIGNHSYTHAVFSQLTQERLNRQITRTDDVLQALVGYSPRYIRPPYGEIRPGQLQWAKRNGYVIVNWDVDSVDWRSLSSAMVMVNIRRTLQPGSIILQHAGGGPTQDLSGTVEALPRIIKLLRSKGYELVTVPELLGTSVSRKRY</sequence>
<dbReference type="AlphaFoldDB" id="E0IFM6"/>
<dbReference type="GO" id="GO:0046872">
    <property type="term" value="F:metal ion binding"/>
    <property type="evidence" value="ECO:0007669"/>
    <property type="project" value="UniProtKB-KW"/>
</dbReference>
<dbReference type="GO" id="GO:0016020">
    <property type="term" value="C:membrane"/>
    <property type="evidence" value="ECO:0007669"/>
    <property type="project" value="TreeGrafter"/>
</dbReference>